<name>A0A381XEU4_9ZZZZ</name>
<dbReference type="CDD" id="cd00578">
    <property type="entry name" value="L-fuc_L-ara-isomerases"/>
    <property type="match status" value="1"/>
</dbReference>
<gene>
    <name evidence="4" type="ORF">METZ01_LOCUS115845</name>
</gene>
<dbReference type="GO" id="GO:0006004">
    <property type="term" value="P:fucose metabolic process"/>
    <property type="evidence" value="ECO:0007669"/>
    <property type="project" value="InterPro"/>
</dbReference>
<evidence type="ECO:0000313" key="4">
    <source>
        <dbReference type="EMBL" id="SVA62991.1"/>
    </source>
</evidence>
<dbReference type="PANTHER" id="PTHR36120">
    <property type="entry name" value="FUCOSE ISOMERASE"/>
    <property type="match status" value="1"/>
</dbReference>
<keyword evidence="1" id="KW-0413">Isomerase</keyword>
<dbReference type="InterPro" id="IPR009015">
    <property type="entry name" value="Fucose_isomerase_N/cen_sf"/>
</dbReference>
<evidence type="ECO:0000259" key="3">
    <source>
        <dbReference type="Pfam" id="PF02952"/>
    </source>
</evidence>
<feature type="domain" description="L-fucose isomerase C-terminal" evidence="3">
    <location>
        <begin position="367"/>
        <end position="452"/>
    </location>
</feature>
<dbReference type="GO" id="GO:0005737">
    <property type="term" value="C:cytoplasm"/>
    <property type="evidence" value="ECO:0007669"/>
    <property type="project" value="InterPro"/>
</dbReference>
<proteinExistence type="predicted"/>
<dbReference type="SUPFAM" id="SSF53743">
    <property type="entry name" value="FucI/AraA N-terminal and middle domains"/>
    <property type="match status" value="1"/>
</dbReference>
<reference evidence="4" key="1">
    <citation type="submission" date="2018-05" db="EMBL/GenBank/DDBJ databases">
        <authorList>
            <person name="Lanie J.A."/>
            <person name="Ng W.-L."/>
            <person name="Kazmierczak K.M."/>
            <person name="Andrzejewski T.M."/>
            <person name="Davidsen T.M."/>
            <person name="Wayne K.J."/>
            <person name="Tettelin H."/>
            <person name="Glass J.I."/>
            <person name="Rusch D."/>
            <person name="Podicherti R."/>
            <person name="Tsui H.-C.T."/>
            <person name="Winkler M.E."/>
        </authorList>
    </citation>
    <scope>NUCLEOTIDE SEQUENCE</scope>
</reference>
<dbReference type="AlphaFoldDB" id="A0A381XEU4"/>
<sequence length="455" mass="50377">MMSMKTMNPAEPLRVGVLPLARPTFDVPYAEQVCEEAWKLMEQIPVDWIGSSDLLFDAKSVESQLSEFKKEPLDLLLVLQLTFTDASMTVKLAETFDVPLLFWSFPEKRTGGRLRLNSLCGVNLAAHALGKSGIQCDYLNLNPQDPGTADELVSWIRVFQTRKNLSSTKLAVIGEHPDGFHTCTFDSEKLMEISGVTVEQMELPDLFTEAEQIPQDTVNEVRSELDLKINGLELVEQDPLEKSIRILSALRRKAEKEGYQGFSVRCWPEFFTEYGCAACGAMGILNSEGIASGCEADVYGTISTLILNWLGGEPSFIADLVDIDNKDDTGVFWHCGLAPLNMADPDAPIEAGIHSNRKKPLVNEFALKPGEVTLFRLSQSRNLTRMVIGGGTMLKAPKSFSGTSGVIRFDKSASQVLDTVIREGLEHHYAISYSNVEKSLRILARQLNLPVLELT</sequence>
<dbReference type="GO" id="GO:0008736">
    <property type="term" value="F:L-fucose isomerase activity"/>
    <property type="evidence" value="ECO:0007669"/>
    <property type="project" value="InterPro"/>
</dbReference>
<protein>
    <recommendedName>
        <fullName evidence="3">L-fucose isomerase C-terminal domain-containing protein</fullName>
    </recommendedName>
</protein>
<evidence type="ECO:0000256" key="1">
    <source>
        <dbReference type="ARBA" id="ARBA00023235"/>
    </source>
</evidence>
<dbReference type="Pfam" id="PF02952">
    <property type="entry name" value="Fucose_iso_C"/>
    <property type="match status" value="1"/>
</dbReference>
<dbReference type="PANTHER" id="PTHR36120:SF1">
    <property type="entry name" value="L-FUCOSE ISOMERASE C-TERMINAL DOMAIN-CONTAINING PROTEIN"/>
    <property type="match status" value="1"/>
</dbReference>
<evidence type="ECO:0000256" key="2">
    <source>
        <dbReference type="ARBA" id="ARBA00023277"/>
    </source>
</evidence>
<dbReference type="InterPro" id="IPR004216">
    <property type="entry name" value="Fuc/Ara_isomerase_C"/>
</dbReference>
<dbReference type="EMBL" id="UINC01014842">
    <property type="protein sequence ID" value="SVA62991.1"/>
    <property type="molecule type" value="Genomic_DNA"/>
</dbReference>
<dbReference type="SUPFAM" id="SSF50443">
    <property type="entry name" value="FucI/AraA C-terminal domain-like"/>
    <property type="match status" value="1"/>
</dbReference>
<accession>A0A381XEU4</accession>
<keyword evidence="2" id="KW-0119">Carbohydrate metabolism</keyword>
<organism evidence="4">
    <name type="scientific">marine metagenome</name>
    <dbReference type="NCBI Taxonomy" id="408172"/>
    <lineage>
        <taxon>unclassified sequences</taxon>
        <taxon>metagenomes</taxon>
        <taxon>ecological metagenomes</taxon>
    </lineage>
</organism>
<dbReference type="InterPro" id="IPR015888">
    <property type="entry name" value="Fuc_isomerase_C"/>
</dbReference>